<reference evidence="2" key="1">
    <citation type="submission" date="2023-08" db="EMBL/GenBank/DDBJ databases">
        <authorList>
            <person name="Chen Y."/>
            <person name="Shah S."/>
            <person name="Dougan E. K."/>
            <person name="Thang M."/>
            <person name="Chan C."/>
        </authorList>
    </citation>
    <scope>NUCLEOTIDE SEQUENCE</scope>
</reference>
<evidence type="ECO:0000256" key="1">
    <source>
        <dbReference type="SAM" id="MobiDB-lite"/>
    </source>
</evidence>
<gene>
    <name evidence="2" type="ORF">EVOR1521_LOCUS5439</name>
</gene>
<feature type="compositionally biased region" description="Polar residues" evidence="1">
    <location>
        <begin position="286"/>
        <end position="295"/>
    </location>
</feature>
<dbReference type="AlphaFoldDB" id="A0AA36MLF9"/>
<organism evidence="2 3">
    <name type="scientific">Effrenium voratum</name>
    <dbReference type="NCBI Taxonomy" id="2562239"/>
    <lineage>
        <taxon>Eukaryota</taxon>
        <taxon>Sar</taxon>
        <taxon>Alveolata</taxon>
        <taxon>Dinophyceae</taxon>
        <taxon>Suessiales</taxon>
        <taxon>Symbiodiniaceae</taxon>
        <taxon>Effrenium</taxon>
    </lineage>
</organism>
<dbReference type="EMBL" id="CAUJNA010000386">
    <property type="protein sequence ID" value="CAJ1376351.1"/>
    <property type="molecule type" value="Genomic_DNA"/>
</dbReference>
<dbReference type="Proteomes" id="UP001178507">
    <property type="component" value="Unassembled WGS sequence"/>
</dbReference>
<accession>A0AA36MLF9</accession>
<feature type="region of interest" description="Disordered" evidence="1">
    <location>
        <begin position="286"/>
        <end position="310"/>
    </location>
</feature>
<comment type="caution">
    <text evidence="2">The sequence shown here is derived from an EMBL/GenBank/DDBJ whole genome shotgun (WGS) entry which is preliminary data.</text>
</comment>
<evidence type="ECO:0000313" key="2">
    <source>
        <dbReference type="EMBL" id="CAJ1376351.1"/>
    </source>
</evidence>
<keyword evidence="3" id="KW-1185">Reference proteome</keyword>
<proteinExistence type="predicted"/>
<protein>
    <submittedName>
        <fullName evidence="2">Uncharacterized protein</fullName>
    </submittedName>
</protein>
<evidence type="ECO:0000313" key="3">
    <source>
        <dbReference type="Proteomes" id="UP001178507"/>
    </source>
</evidence>
<name>A0AA36MLF9_9DINO</name>
<sequence>MQEESAEAVRVRSAFNQSLEDAKVALEKVTLAGTMKDVEQLLQDIHDLEAMIESAGRPAGQERRVSFSAGNAVLEERLHATLDRASHIIPSAVESIKRSRSPRTSEQAASALESVADLKQQSLVLGVPLVPQKKKKGKKHGQADEAGLSRELLIQKLRTDGCWTQIPPPGPLKPLTPSSGATSPERTRRSWLKWWPGHHEGHCRAKEAFLASLPEDKLTPNEMELRDAIIEFLGGRRSKESPSLEEISVQPAVMECMEKTLPQFITLEEWLYCRQRLNRKTSRLNTPQPLWTSSPERWRRDPPLSEPDAEVCPRFQRRDSGERRGSRVFGVNFRVTDRGQVFGSVAGDDETVCELPWARSVVVPEQKNFAWIQEVGAGTRRLLPSVTARVGGMVLEEVMAWRLSHRHRHRQVEPPLRSMWEALNERRPHKPCECEFCSGRLHYDISLADCDDG</sequence>